<comment type="similarity">
    <text evidence="2">Belongs to the BPI/LBP/Plunc superfamily. BPI/LBP (TC 1.C.40) family.</text>
</comment>
<protein>
    <recommendedName>
        <fullName evidence="8">BPI/LBP family protein At1g04970</fullName>
    </recommendedName>
</protein>
<name>A0AAD9X0C0_9ROSI</name>
<dbReference type="Gene3D" id="3.15.10.10">
    <property type="entry name" value="Bactericidal permeability-increasing protein, domain 1"/>
    <property type="match status" value="1"/>
</dbReference>
<dbReference type="SMART" id="SM00328">
    <property type="entry name" value="BPI1"/>
    <property type="match status" value="1"/>
</dbReference>
<dbReference type="FunFam" id="3.15.10.10:FF:000001">
    <property type="entry name" value="phospholipid transfer protein-like"/>
    <property type="match status" value="1"/>
</dbReference>
<evidence type="ECO:0000256" key="1">
    <source>
        <dbReference type="ARBA" id="ARBA00023180"/>
    </source>
</evidence>
<dbReference type="PANTHER" id="PTHR46801:SF6">
    <property type="entry name" value="LIPID-BINDING SERUM GLYCOPROTEIN C-TERMINAL DOMAIN-CONTAINING PROTEIN"/>
    <property type="match status" value="1"/>
</dbReference>
<evidence type="ECO:0008006" key="8">
    <source>
        <dbReference type="Google" id="ProtNLM"/>
    </source>
</evidence>
<feature type="domain" description="Lipid-binding serum glycoprotein C-terminal" evidence="5">
    <location>
        <begin position="289"/>
        <end position="487"/>
    </location>
</feature>
<dbReference type="EMBL" id="JANJYI010000005">
    <property type="protein sequence ID" value="KAK2648810.1"/>
    <property type="molecule type" value="Genomic_DNA"/>
</dbReference>
<dbReference type="SUPFAM" id="SSF55394">
    <property type="entry name" value="Bactericidal permeability-increasing protein, BPI"/>
    <property type="match status" value="2"/>
</dbReference>
<dbReference type="GO" id="GO:0008289">
    <property type="term" value="F:lipid binding"/>
    <property type="evidence" value="ECO:0007669"/>
    <property type="project" value="InterPro"/>
</dbReference>
<keyword evidence="7" id="KW-1185">Reference proteome</keyword>
<dbReference type="InterPro" id="IPR045897">
    <property type="entry name" value="BPI/LBP_pln"/>
</dbReference>
<evidence type="ECO:0000313" key="6">
    <source>
        <dbReference type="EMBL" id="KAK2648810.1"/>
    </source>
</evidence>
<dbReference type="InterPro" id="IPR017942">
    <property type="entry name" value="Lipid-bd_serum_glycop_N"/>
</dbReference>
<feature type="signal peptide" evidence="3">
    <location>
        <begin position="1"/>
        <end position="29"/>
    </location>
</feature>
<evidence type="ECO:0000259" key="4">
    <source>
        <dbReference type="SMART" id="SM00328"/>
    </source>
</evidence>
<evidence type="ECO:0000259" key="5">
    <source>
        <dbReference type="SMART" id="SM00329"/>
    </source>
</evidence>
<dbReference type="AlphaFoldDB" id="A0AAD9X0C0"/>
<keyword evidence="1" id="KW-0325">Glycoprotein</keyword>
<dbReference type="GO" id="GO:0005615">
    <property type="term" value="C:extracellular space"/>
    <property type="evidence" value="ECO:0007669"/>
    <property type="project" value="InterPro"/>
</dbReference>
<sequence length="513" mass="56317">MKTLKKSSAFSLLLLLIAYSSLCISTSHSQTHFRSTDQESFTSIVISQKGLDFVKDLLITQAISSMIPLRLPKIEKTVKIPVIGNVHLVASNITIYNINVLSSYVKPGDSGVVIVASGATCNLSMNWSYKYSTWVLVPIQISDKGSASVQVEGMEVGLTLGLENRKGTLKLSLEDCGCYVKDISIKLNGGASWLYQGMVDAFDEKIGSAVENAITKKLKEGILKLDSFLQALPKDVPVDDHASLNVTFVDNPVLSNSSIGFDINGLFTAREKFLIPYHLKNLQPSVLCPDQSKMLGISLDEAVFNSASVLYYDAEFMQWIVDKVPDQSLLNTAGWRFIIPQLYKKYPKDDMNLNISLSSPPVIRISEHNIDATVYADLIIDVLEADKVIPVVCISLVIRGSGSVKILGNKLGGSVKLNDFTMSLKWSQIGNLHMNLIQPIMWTAIQTVFLPYVNAHLGQGFPLPIIHGFTLKNGKIICSNSGITICSDVKYTPSPSRMVKSYAEIPVSRFALI</sequence>
<dbReference type="Pfam" id="PF01273">
    <property type="entry name" value="LBP_BPI_CETP"/>
    <property type="match status" value="1"/>
</dbReference>
<feature type="chain" id="PRO_5042149493" description="BPI/LBP family protein At1g04970" evidence="3">
    <location>
        <begin position="30"/>
        <end position="513"/>
    </location>
</feature>
<evidence type="ECO:0000256" key="2">
    <source>
        <dbReference type="ARBA" id="ARBA00060933"/>
    </source>
</evidence>
<dbReference type="InterPro" id="IPR001124">
    <property type="entry name" value="Lipid-bd_serum_glycop_C"/>
</dbReference>
<comment type="caution">
    <text evidence="6">The sequence shown here is derived from an EMBL/GenBank/DDBJ whole genome shotgun (WGS) entry which is preliminary data.</text>
</comment>
<keyword evidence="3" id="KW-0732">Signal</keyword>
<dbReference type="Gene3D" id="3.15.20.10">
    <property type="entry name" value="Bactericidal permeability-increasing protein, domain 2"/>
    <property type="match status" value="1"/>
</dbReference>
<accession>A0AAD9X0C0</accession>
<organism evidence="6 7">
    <name type="scientific">Dipteronia dyeriana</name>
    <dbReference type="NCBI Taxonomy" id="168575"/>
    <lineage>
        <taxon>Eukaryota</taxon>
        <taxon>Viridiplantae</taxon>
        <taxon>Streptophyta</taxon>
        <taxon>Embryophyta</taxon>
        <taxon>Tracheophyta</taxon>
        <taxon>Spermatophyta</taxon>
        <taxon>Magnoliopsida</taxon>
        <taxon>eudicotyledons</taxon>
        <taxon>Gunneridae</taxon>
        <taxon>Pentapetalae</taxon>
        <taxon>rosids</taxon>
        <taxon>malvids</taxon>
        <taxon>Sapindales</taxon>
        <taxon>Sapindaceae</taxon>
        <taxon>Hippocastanoideae</taxon>
        <taxon>Acereae</taxon>
        <taxon>Dipteronia</taxon>
    </lineage>
</organism>
<dbReference type="SMART" id="SM00329">
    <property type="entry name" value="BPI2"/>
    <property type="match status" value="1"/>
</dbReference>
<dbReference type="Pfam" id="PF02886">
    <property type="entry name" value="LBP_BPI_CETP_C"/>
    <property type="match status" value="1"/>
</dbReference>
<dbReference type="CDD" id="cd00026">
    <property type="entry name" value="BPI2"/>
    <property type="match status" value="1"/>
</dbReference>
<reference evidence="6" key="1">
    <citation type="journal article" date="2023" name="Plant J.">
        <title>Genome sequences and population genomics provide insights into the demographic history, inbreeding, and mutation load of two 'living fossil' tree species of Dipteronia.</title>
        <authorList>
            <person name="Feng Y."/>
            <person name="Comes H.P."/>
            <person name="Chen J."/>
            <person name="Zhu S."/>
            <person name="Lu R."/>
            <person name="Zhang X."/>
            <person name="Li P."/>
            <person name="Qiu J."/>
            <person name="Olsen K.M."/>
            <person name="Qiu Y."/>
        </authorList>
    </citation>
    <scope>NUCLEOTIDE SEQUENCE</scope>
    <source>
        <strain evidence="6">KIB01</strain>
    </source>
</reference>
<dbReference type="InterPro" id="IPR030675">
    <property type="entry name" value="BPI/LBP"/>
</dbReference>
<gene>
    <name evidence="6" type="ORF">Ddye_016299</name>
</gene>
<proteinExistence type="inferred from homology"/>
<dbReference type="InterPro" id="IPR017943">
    <property type="entry name" value="Bactericidal_perm-incr_a/b_dom"/>
</dbReference>
<dbReference type="CDD" id="cd00025">
    <property type="entry name" value="BPI1"/>
    <property type="match status" value="1"/>
</dbReference>
<feature type="domain" description="Lipid-binding serum glycoprotein N-terminal" evidence="4">
    <location>
        <begin position="46"/>
        <end position="272"/>
    </location>
</feature>
<evidence type="ECO:0000256" key="3">
    <source>
        <dbReference type="SAM" id="SignalP"/>
    </source>
</evidence>
<dbReference type="PANTHER" id="PTHR46801">
    <property type="entry name" value="OS06G0309200 PROTEIN"/>
    <property type="match status" value="1"/>
</dbReference>
<evidence type="ECO:0000313" key="7">
    <source>
        <dbReference type="Proteomes" id="UP001280121"/>
    </source>
</evidence>
<dbReference type="PIRSF" id="PIRSF002417">
    <property type="entry name" value="Lipid_binding_protein"/>
    <property type="match status" value="1"/>
</dbReference>
<dbReference type="Proteomes" id="UP001280121">
    <property type="component" value="Unassembled WGS sequence"/>
</dbReference>